<feature type="compositionally biased region" description="Low complexity" evidence="3">
    <location>
        <begin position="561"/>
        <end position="578"/>
    </location>
</feature>
<evidence type="ECO:0000256" key="2">
    <source>
        <dbReference type="ARBA" id="ARBA00022763"/>
    </source>
</evidence>
<dbReference type="GO" id="GO:0140664">
    <property type="term" value="F:ATP-dependent DNA damage sensor activity"/>
    <property type="evidence" value="ECO:0007669"/>
    <property type="project" value="InterPro"/>
</dbReference>
<feature type="compositionally biased region" description="Low complexity" evidence="3">
    <location>
        <begin position="442"/>
        <end position="458"/>
    </location>
</feature>
<dbReference type="InterPro" id="IPR020568">
    <property type="entry name" value="Ribosomal_Su5_D2-typ_SF"/>
</dbReference>
<dbReference type="GeneID" id="14867420"/>
<dbReference type="Gene3D" id="3.30.1370.100">
    <property type="entry name" value="MutL, C-terminal domain, regulatory subdomain"/>
    <property type="match status" value="1"/>
</dbReference>
<feature type="region of interest" description="Disordered" evidence="3">
    <location>
        <begin position="405"/>
        <end position="532"/>
    </location>
</feature>
<dbReference type="GO" id="GO:0006298">
    <property type="term" value="P:mismatch repair"/>
    <property type="evidence" value="ECO:0007669"/>
    <property type="project" value="InterPro"/>
</dbReference>
<organism evidence="6 7">
    <name type="scientific">Cavenderia fasciculata</name>
    <name type="common">Slime mold</name>
    <name type="synonym">Dictyostelium fasciculatum</name>
    <dbReference type="NCBI Taxonomy" id="261658"/>
    <lineage>
        <taxon>Eukaryota</taxon>
        <taxon>Amoebozoa</taxon>
        <taxon>Evosea</taxon>
        <taxon>Eumycetozoa</taxon>
        <taxon>Dictyostelia</taxon>
        <taxon>Acytosteliales</taxon>
        <taxon>Cavenderiaceae</taxon>
        <taxon>Cavenderia</taxon>
    </lineage>
</organism>
<comment type="similarity">
    <text evidence="1">Belongs to the DNA mismatch repair MutL/HexB family.</text>
</comment>
<dbReference type="InterPro" id="IPR042121">
    <property type="entry name" value="MutL_C_regsub"/>
</dbReference>
<evidence type="ECO:0000256" key="1">
    <source>
        <dbReference type="ARBA" id="ARBA00006082"/>
    </source>
</evidence>
<dbReference type="Pfam" id="PF13589">
    <property type="entry name" value="HATPase_c_3"/>
    <property type="match status" value="1"/>
</dbReference>
<dbReference type="PANTHER" id="PTHR10073:SF52">
    <property type="entry name" value="MISMATCH REPAIR ENDONUCLEASE PMS2"/>
    <property type="match status" value="1"/>
</dbReference>
<feature type="compositionally biased region" description="Polar residues" evidence="3">
    <location>
        <begin position="730"/>
        <end position="747"/>
    </location>
</feature>
<dbReference type="OrthoDB" id="10254304at2759"/>
<dbReference type="InterPro" id="IPR038973">
    <property type="entry name" value="MutL/Mlh/Pms-like"/>
</dbReference>
<dbReference type="Gene3D" id="3.30.565.10">
    <property type="entry name" value="Histidine kinase-like ATPase, C-terminal domain"/>
    <property type="match status" value="1"/>
</dbReference>
<dbReference type="InterPro" id="IPR036890">
    <property type="entry name" value="HATPase_C_sf"/>
</dbReference>
<dbReference type="Pfam" id="PF01119">
    <property type="entry name" value="DNA_mis_repair"/>
    <property type="match status" value="1"/>
</dbReference>
<dbReference type="InterPro" id="IPR002099">
    <property type="entry name" value="MutL/Mlh/PMS"/>
</dbReference>
<evidence type="ECO:0000259" key="4">
    <source>
        <dbReference type="SMART" id="SM00853"/>
    </source>
</evidence>
<dbReference type="AlphaFoldDB" id="F4QAX1"/>
<dbReference type="GO" id="GO:0005524">
    <property type="term" value="F:ATP binding"/>
    <property type="evidence" value="ECO:0007669"/>
    <property type="project" value="InterPro"/>
</dbReference>
<keyword evidence="7" id="KW-1185">Reference proteome</keyword>
<dbReference type="GO" id="GO:0016887">
    <property type="term" value="F:ATP hydrolysis activity"/>
    <property type="evidence" value="ECO:0007669"/>
    <property type="project" value="InterPro"/>
</dbReference>
<dbReference type="InterPro" id="IPR013507">
    <property type="entry name" value="DNA_mismatch_S5_2-like"/>
</dbReference>
<sequence>MISSTTTTTSDTSTTADTTWTTQNTSTTTSLSVGGNIKAIDKDSVHQICSGQVILDLSTAVKELVENSLDAKATKVEIRLKEYGEDAIEVIDNGSGVEAANYVALTLKYYTSKLSKFSDLESVTSFGFRGEALSSLCALANVSITTRHSSAKVAHKIVYDQSGVITSQTECAREVGTTVTLTSLFKRLPVRYQEFKRNLKKEYAKLQTILQSYAVISTGVRISCYNTVKNSRQLVFSTSGCNDIKDNVVSLFGKQAQMLDRIDVENELFHVKGLVSKVGQLNGVGSVVGSQTAAGGNGGLNAQMARSCGDRQFIFINGRPVDFPALTKTVNSMYHSFQKKGSYPVLFLDIKMNPNTYDVNVTPDKRKVFIQKEEILLTLIGDHLKSHWEKAQSTFDVSSSGNQLFSQLSNNDQNINNNNNNSNSGGTIRKSIVNSQKISQPNNSNNNNNNNSSNNNNNRMDMTDDDNNEPLDNDIVGDFVQPQISSSSSSLSNRQVNTPVQGSSDDIFNDSDDPISDATPVFNSNNKRPAQSSLDEFLYVPRDMKNSTTSSSSPSVPPSPTLSSSSSTSKQQDSPKSSVHVNKKQSLAMPSKISSVNNIKSSVLTDQDNPVFAQAISGKKQDQEEDFEDDEPKFEQSKFKLTDTLKATMTATRPKDPLLDEKVDARDGFQQKNTKTHNLTVKTGLEQIQKLYKNRTTVANYDYCCSYAPNITGCYNNGTKKRKAEKEQQPAPTQSQGSDPSSSQNKTFLSSVGAFTAKSNRNTQQTTMDKDVAEKELSLHIKKEDFLRMQVIGQFNNSFIIARLDTDLFIVDQHAADEKYNYETLQKSHELISQPLIRPTHIQLTDEDEEILIDHLDLFKKNGFIFDVNRNAPPTKRVKIVSLPFSRKWTFGPNDIYELIFMIKESLPGQVCRLPRISAMFASRACKKSIVVGMPLTHEQMRKVLSNLSQLENPWCCPHGRPTMRHLNNLTKTNQIVEDAFNSRLKYKQKPPNDDK</sequence>
<dbReference type="InterPro" id="IPR014762">
    <property type="entry name" value="DNA_mismatch_repair_CS"/>
</dbReference>
<evidence type="ECO:0000256" key="3">
    <source>
        <dbReference type="SAM" id="MobiDB-lite"/>
    </source>
</evidence>
<feature type="region of interest" description="Disordered" evidence="3">
    <location>
        <begin position="544"/>
        <end position="593"/>
    </location>
</feature>
<dbReference type="RefSeq" id="XP_004351750.1">
    <property type="nucleotide sequence ID" value="XM_004351698.1"/>
</dbReference>
<dbReference type="InterPro" id="IPR014721">
    <property type="entry name" value="Ribsml_uS5_D2-typ_fold_subgr"/>
</dbReference>
<dbReference type="EMBL" id="GL883026">
    <property type="protein sequence ID" value="EGG15030.1"/>
    <property type="molecule type" value="Genomic_DNA"/>
</dbReference>
<dbReference type="FunFam" id="3.30.565.10:FF:000014">
    <property type="entry name" value="Mismatch repair endonuclease pms1, putative"/>
    <property type="match status" value="1"/>
</dbReference>
<feature type="region of interest" description="Disordered" evidence="3">
    <location>
        <begin position="1"/>
        <end position="28"/>
    </location>
</feature>
<dbReference type="GO" id="GO:0032389">
    <property type="term" value="C:MutLalpha complex"/>
    <property type="evidence" value="ECO:0007669"/>
    <property type="project" value="TreeGrafter"/>
</dbReference>
<evidence type="ECO:0000313" key="6">
    <source>
        <dbReference type="EMBL" id="EGG15030.1"/>
    </source>
</evidence>
<feature type="compositionally biased region" description="Polar residues" evidence="3">
    <location>
        <begin position="432"/>
        <end position="441"/>
    </location>
</feature>
<protein>
    <submittedName>
        <fullName evidence="6">MutL DNA mismatch repair protein</fullName>
    </submittedName>
</protein>
<dbReference type="InterPro" id="IPR042120">
    <property type="entry name" value="MutL_C_dimsub"/>
</dbReference>
<dbReference type="CDD" id="cd16926">
    <property type="entry name" value="HATPase_MutL-MLH-PMS-like"/>
    <property type="match status" value="1"/>
</dbReference>
<dbReference type="Proteomes" id="UP000007797">
    <property type="component" value="Unassembled WGS sequence"/>
</dbReference>
<evidence type="ECO:0000259" key="5">
    <source>
        <dbReference type="SMART" id="SM01340"/>
    </source>
</evidence>
<dbReference type="SUPFAM" id="SSF55874">
    <property type="entry name" value="ATPase domain of HSP90 chaperone/DNA topoisomerase II/histidine kinase"/>
    <property type="match status" value="1"/>
</dbReference>
<feature type="domain" description="DNA mismatch repair protein S5" evidence="5">
    <location>
        <begin position="248"/>
        <end position="389"/>
    </location>
</feature>
<dbReference type="PANTHER" id="PTHR10073">
    <property type="entry name" value="DNA MISMATCH REPAIR PROTEIN MLH, PMS, MUTL"/>
    <property type="match status" value="1"/>
</dbReference>
<keyword evidence="2" id="KW-0227">DNA damage</keyword>
<evidence type="ECO:0000313" key="7">
    <source>
        <dbReference type="Proteomes" id="UP000007797"/>
    </source>
</evidence>
<dbReference type="PROSITE" id="PS00058">
    <property type="entry name" value="DNA_MISMATCH_REPAIR_1"/>
    <property type="match status" value="1"/>
</dbReference>
<feature type="compositionally biased region" description="Polar residues" evidence="3">
    <location>
        <begin position="521"/>
        <end position="532"/>
    </location>
</feature>
<feature type="compositionally biased region" description="Polar residues" evidence="3">
    <location>
        <begin position="493"/>
        <end position="506"/>
    </location>
</feature>
<feature type="domain" description="MutL C-terminal dimerisation" evidence="4">
    <location>
        <begin position="791"/>
        <end position="936"/>
    </location>
</feature>
<dbReference type="SMART" id="SM01340">
    <property type="entry name" value="DNA_mis_repair"/>
    <property type="match status" value="1"/>
</dbReference>
<gene>
    <name evidence="6" type="primary">pms1</name>
    <name evidence="6" type="ORF">DFA_09853</name>
</gene>
<reference evidence="7" key="1">
    <citation type="journal article" date="2011" name="Genome Res.">
        <title>Phylogeny-wide analysis of social amoeba genomes highlights ancient origins for complex intercellular communication.</title>
        <authorList>
            <person name="Heidel A.J."/>
            <person name="Lawal H.M."/>
            <person name="Felder M."/>
            <person name="Schilde C."/>
            <person name="Helps N.R."/>
            <person name="Tunggal B."/>
            <person name="Rivero F."/>
            <person name="John U."/>
            <person name="Schleicher M."/>
            <person name="Eichinger L."/>
            <person name="Platzer M."/>
            <person name="Noegel A.A."/>
            <person name="Schaap P."/>
            <person name="Gloeckner G."/>
        </authorList>
    </citation>
    <scope>NUCLEOTIDE SEQUENCE [LARGE SCALE GENOMIC DNA]</scope>
    <source>
        <strain evidence="7">SH3</strain>
    </source>
</reference>
<dbReference type="SUPFAM" id="SSF118116">
    <property type="entry name" value="DNA mismatch repair protein MutL"/>
    <property type="match status" value="1"/>
</dbReference>
<proteinExistence type="inferred from homology"/>
<name>F4QAX1_CACFS</name>
<dbReference type="Gene3D" id="3.30.230.10">
    <property type="match status" value="1"/>
</dbReference>
<dbReference type="CDD" id="cd00782">
    <property type="entry name" value="MutL_Trans"/>
    <property type="match status" value="1"/>
</dbReference>
<dbReference type="NCBIfam" id="TIGR00585">
    <property type="entry name" value="mutl"/>
    <property type="match status" value="1"/>
</dbReference>
<dbReference type="FunFam" id="3.30.1370.100:FF:000001">
    <property type="entry name" value="Mismatch repair endonuclease pms1, putative"/>
    <property type="match status" value="1"/>
</dbReference>
<dbReference type="Pfam" id="PF08676">
    <property type="entry name" value="MutL_C"/>
    <property type="match status" value="1"/>
</dbReference>
<dbReference type="KEGG" id="dfa:DFA_09853"/>
<dbReference type="SMART" id="SM00853">
    <property type="entry name" value="MutL_C"/>
    <property type="match status" value="1"/>
</dbReference>
<dbReference type="Gene3D" id="3.30.1540.20">
    <property type="entry name" value="MutL, C-terminal domain, dimerisation subdomain"/>
    <property type="match status" value="1"/>
</dbReference>
<dbReference type="GO" id="GO:0030983">
    <property type="term" value="F:mismatched DNA binding"/>
    <property type="evidence" value="ECO:0007669"/>
    <property type="project" value="InterPro"/>
</dbReference>
<accession>F4QAX1</accession>
<dbReference type="STRING" id="1054147.F4QAX1"/>
<dbReference type="InterPro" id="IPR037198">
    <property type="entry name" value="MutL_C_sf"/>
</dbReference>
<feature type="compositionally biased region" description="Low complexity" evidence="3">
    <location>
        <begin position="409"/>
        <end position="424"/>
    </location>
</feature>
<dbReference type="OMA" id="MRPRRMP"/>
<feature type="compositionally biased region" description="Acidic residues" evidence="3">
    <location>
        <begin position="463"/>
        <end position="472"/>
    </location>
</feature>
<feature type="region of interest" description="Disordered" evidence="3">
    <location>
        <begin position="723"/>
        <end position="747"/>
    </location>
</feature>
<dbReference type="SUPFAM" id="SSF54211">
    <property type="entry name" value="Ribosomal protein S5 domain 2-like"/>
    <property type="match status" value="1"/>
</dbReference>
<dbReference type="InterPro" id="IPR014790">
    <property type="entry name" value="MutL_C"/>
</dbReference>